<organism evidence="3 4">
    <name type="scientific">Delftia deserti</name>
    <dbReference type="NCBI Taxonomy" id="1651218"/>
    <lineage>
        <taxon>Bacteria</taxon>
        <taxon>Pseudomonadati</taxon>
        <taxon>Pseudomonadota</taxon>
        <taxon>Betaproteobacteria</taxon>
        <taxon>Burkholderiales</taxon>
        <taxon>Comamonadaceae</taxon>
        <taxon>Delftia</taxon>
    </lineage>
</organism>
<evidence type="ECO:0000259" key="2">
    <source>
        <dbReference type="Pfam" id="PF12738"/>
    </source>
</evidence>
<dbReference type="EMBL" id="JBHUIG010000019">
    <property type="protein sequence ID" value="MFD2320432.1"/>
    <property type="molecule type" value="Genomic_DNA"/>
</dbReference>
<dbReference type="InterPro" id="IPR001357">
    <property type="entry name" value="BRCT_dom"/>
</dbReference>
<keyword evidence="4" id="KW-1185">Reference proteome</keyword>
<evidence type="ECO:0000313" key="3">
    <source>
        <dbReference type="EMBL" id="MFD2320432.1"/>
    </source>
</evidence>
<comment type="caution">
    <text evidence="3">The sequence shown here is derived from an EMBL/GenBank/DDBJ whole genome shotgun (WGS) entry which is preliminary data.</text>
</comment>
<feature type="region of interest" description="Disordered" evidence="1">
    <location>
        <begin position="58"/>
        <end position="79"/>
    </location>
</feature>
<dbReference type="SUPFAM" id="SSF52113">
    <property type="entry name" value="BRCT domain"/>
    <property type="match status" value="1"/>
</dbReference>
<sequence length="168" mass="18042">MAAQPEMRFVYRNGAGEVSERMLLNWAEIGHYIKGHCTTKGSVLTFRKDRVSEYLNGSDALLGTPRSSPPPRPVRGAPVDARPRIHFTGFASATRDAMQSQADAAGLQVMQTMANGITFLVCGPRAGALKIEKARAGGAFVVAQEHFTTLLETGELPDETVVELGVVA</sequence>
<dbReference type="RefSeq" id="WP_183017762.1">
    <property type="nucleotide sequence ID" value="NZ_JBHSIH010000001.1"/>
</dbReference>
<protein>
    <submittedName>
        <fullName evidence="3">BRCT domain-containing protein</fullName>
    </submittedName>
</protein>
<reference evidence="4" key="1">
    <citation type="journal article" date="2019" name="Int. J. Syst. Evol. Microbiol.">
        <title>The Global Catalogue of Microorganisms (GCM) 10K type strain sequencing project: providing services to taxonomists for standard genome sequencing and annotation.</title>
        <authorList>
            <consortium name="The Broad Institute Genomics Platform"/>
            <consortium name="The Broad Institute Genome Sequencing Center for Infectious Disease"/>
            <person name="Wu L."/>
            <person name="Ma J."/>
        </authorList>
    </citation>
    <scope>NUCLEOTIDE SEQUENCE [LARGE SCALE GENOMIC DNA]</scope>
    <source>
        <strain evidence="4">CCUG 62793</strain>
    </source>
</reference>
<dbReference type="InterPro" id="IPR036420">
    <property type="entry name" value="BRCT_dom_sf"/>
</dbReference>
<evidence type="ECO:0000256" key="1">
    <source>
        <dbReference type="SAM" id="MobiDB-lite"/>
    </source>
</evidence>
<dbReference type="Gene3D" id="3.40.50.10190">
    <property type="entry name" value="BRCT domain"/>
    <property type="match status" value="1"/>
</dbReference>
<dbReference type="Pfam" id="PF12738">
    <property type="entry name" value="PTCB-BRCT"/>
    <property type="match status" value="1"/>
</dbReference>
<dbReference type="CDD" id="cd00027">
    <property type="entry name" value="BRCT"/>
    <property type="match status" value="1"/>
</dbReference>
<gene>
    <name evidence="3" type="ORF">ACFSPV_17155</name>
</gene>
<accession>A0ABW5EQN8</accession>
<proteinExistence type="predicted"/>
<evidence type="ECO:0000313" key="4">
    <source>
        <dbReference type="Proteomes" id="UP001597287"/>
    </source>
</evidence>
<name>A0ABW5EQN8_9BURK</name>
<dbReference type="Proteomes" id="UP001597287">
    <property type="component" value="Unassembled WGS sequence"/>
</dbReference>
<feature type="domain" description="BRCT" evidence="2">
    <location>
        <begin position="84"/>
        <end position="142"/>
    </location>
</feature>